<accession>A0A839DYQ0</accession>
<evidence type="ECO:0000313" key="4">
    <source>
        <dbReference type="Proteomes" id="UP000569329"/>
    </source>
</evidence>
<feature type="domain" description="Purine catabolism PurC-like" evidence="2">
    <location>
        <begin position="10"/>
        <end position="119"/>
    </location>
</feature>
<dbReference type="AlphaFoldDB" id="A0A839DYQ0"/>
<dbReference type="InterPro" id="IPR012914">
    <property type="entry name" value="PucR_dom"/>
</dbReference>
<evidence type="ECO:0000313" key="3">
    <source>
        <dbReference type="EMBL" id="MBA8823888.1"/>
    </source>
</evidence>
<dbReference type="EMBL" id="JACGWZ010000001">
    <property type="protein sequence ID" value="MBA8823888.1"/>
    <property type="molecule type" value="Genomic_DNA"/>
</dbReference>
<keyword evidence="4" id="KW-1185">Reference proteome</keyword>
<sequence>MSELADITRLGLVLRAGSAGADRLISWVHSSELTNPAQFLSGSELLLTTGLALPSSAAGQAAYVRKLADAGLAGLGFGIELGHDEIPSPLLVAADEAGLPVLEEPHRTPFIEISKTVSHVLADRNSAEARRIESACNALTTAAMHADDLGGLVTWLTAELSCWALLLDPRGRLTHAEPASASRHGPAVADDLDRLRATRPPSSAGCSADGQAIAVHSLGGATKLTGFLVVGRARTFTTTDHHITHIAGSLLTIALTQAKPVAAVRLRATALKLLLDGHHAAFADLADPLGVTPPDEPVVVVAASGHSPSLVDDCAASGLLAGEIDGELIVIAPSSQRLPAARHLGVSAPTGWGGLDTARQQARIALHEATRHGAAVSRFDELGIGLLHHLDTNEVLQRAEAMLHPLRRHDTERRGDLVRLPAHVAVPPRALGSRRHRARHPPAHAAPPYGQGSRADRL</sequence>
<feature type="region of interest" description="Disordered" evidence="1">
    <location>
        <begin position="428"/>
        <end position="458"/>
    </location>
</feature>
<reference evidence="3 4" key="1">
    <citation type="submission" date="2020-07" db="EMBL/GenBank/DDBJ databases">
        <title>Sequencing the genomes of 1000 actinobacteria strains.</title>
        <authorList>
            <person name="Klenk H.-P."/>
        </authorList>
    </citation>
    <scope>NUCLEOTIDE SEQUENCE [LARGE SCALE GENOMIC DNA]</scope>
    <source>
        <strain evidence="3 4">DSM 45975</strain>
    </source>
</reference>
<dbReference type="Pfam" id="PF07905">
    <property type="entry name" value="PucR"/>
    <property type="match status" value="1"/>
</dbReference>
<comment type="caution">
    <text evidence="3">The sequence shown here is derived from an EMBL/GenBank/DDBJ whole genome shotgun (WGS) entry which is preliminary data.</text>
</comment>
<organism evidence="3 4">
    <name type="scientific">Halosaccharopolyspora lacisalsi</name>
    <dbReference type="NCBI Taxonomy" id="1000566"/>
    <lineage>
        <taxon>Bacteria</taxon>
        <taxon>Bacillati</taxon>
        <taxon>Actinomycetota</taxon>
        <taxon>Actinomycetes</taxon>
        <taxon>Pseudonocardiales</taxon>
        <taxon>Pseudonocardiaceae</taxon>
        <taxon>Halosaccharopolyspora</taxon>
    </lineage>
</organism>
<proteinExistence type="predicted"/>
<feature type="compositionally biased region" description="Basic residues" evidence="1">
    <location>
        <begin position="432"/>
        <end position="442"/>
    </location>
</feature>
<protein>
    <submittedName>
        <fullName evidence="3">Purine catabolism regulator</fullName>
    </submittedName>
</protein>
<evidence type="ECO:0000256" key="1">
    <source>
        <dbReference type="SAM" id="MobiDB-lite"/>
    </source>
</evidence>
<evidence type="ECO:0000259" key="2">
    <source>
        <dbReference type="Pfam" id="PF07905"/>
    </source>
</evidence>
<name>A0A839DYQ0_9PSEU</name>
<gene>
    <name evidence="3" type="ORF">FHX42_001217</name>
</gene>
<dbReference type="Proteomes" id="UP000569329">
    <property type="component" value="Unassembled WGS sequence"/>
</dbReference>